<keyword evidence="4" id="KW-1185">Reference proteome</keyword>
<proteinExistence type="predicted"/>
<dbReference type="EMBL" id="JADBGF010000001">
    <property type="protein sequence ID" value="MBE1593911.1"/>
    <property type="molecule type" value="Genomic_DNA"/>
</dbReference>
<feature type="domain" description="DUF4158" evidence="2">
    <location>
        <begin position="5"/>
        <end position="49"/>
    </location>
</feature>
<feature type="region of interest" description="Disordered" evidence="1">
    <location>
        <begin position="43"/>
        <end position="81"/>
    </location>
</feature>
<gene>
    <name evidence="3" type="ORF">H4687_000040</name>
</gene>
<sequence>MPAEFLTDEQAAAHAAYRGAPSPAELERFFFLDDADRELIESKRRAHHRRHSLPLATDNGARFTHGPENVAAGRDQRCRRQ</sequence>
<evidence type="ECO:0000256" key="1">
    <source>
        <dbReference type="SAM" id="MobiDB-lite"/>
    </source>
</evidence>
<evidence type="ECO:0000313" key="3">
    <source>
        <dbReference type="EMBL" id="MBE1593911.1"/>
    </source>
</evidence>
<dbReference type="AlphaFoldDB" id="A0A8I0P071"/>
<dbReference type="InterPro" id="IPR025296">
    <property type="entry name" value="DUF4158"/>
</dbReference>
<dbReference type="OrthoDB" id="3538665at2"/>
<comment type="caution">
    <text evidence="3">The sequence shown here is derived from an EMBL/GenBank/DDBJ whole genome shotgun (WGS) entry which is preliminary data.</text>
</comment>
<evidence type="ECO:0000259" key="2">
    <source>
        <dbReference type="Pfam" id="PF13700"/>
    </source>
</evidence>
<dbReference type="Pfam" id="PF13700">
    <property type="entry name" value="DUF4158"/>
    <property type="match status" value="1"/>
</dbReference>
<reference evidence="3 4" key="1">
    <citation type="submission" date="2020-10" db="EMBL/GenBank/DDBJ databases">
        <title>Sequencing the genomes of 1000 actinobacteria strains.</title>
        <authorList>
            <person name="Klenk H.-P."/>
        </authorList>
    </citation>
    <scope>NUCLEOTIDE SEQUENCE [LARGE SCALE GENOMIC DNA]</scope>
    <source>
        <strain evidence="3 4">DSM 41803</strain>
    </source>
</reference>
<accession>A0A8I0P071</accession>
<name>A0A8I0P071_9ACTN</name>
<evidence type="ECO:0000313" key="4">
    <source>
        <dbReference type="Proteomes" id="UP000629287"/>
    </source>
</evidence>
<protein>
    <recommendedName>
        <fullName evidence="2">DUF4158 domain-containing protein</fullName>
    </recommendedName>
</protein>
<organism evidence="3 4">
    <name type="scientific">Streptomyces stelliscabiei</name>
    <dbReference type="NCBI Taxonomy" id="146820"/>
    <lineage>
        <taxon>Bacteria</taxon>
        <taxon>Bacillati</taxon>
        <taxon>Actinomycetota</taxon>
        <taxon>Actinomycetes</taxon>
        <taxon>Kitasatosporales</taxon>
        <taxon>Streptomycetaceae</taxon>
        <taxon>Streptomyces</taxon>
    </lineage>
</organism>
<dbReference type="Proteomes" id="UP000629287">
    <property type="component" value="Unassembled WGS sequence"/>
</dbReference>